<dbReference type="InterPro" id="IPR017850">
    <property type="entry name" value="Alkaline_phosphatase_core_sf"/>
</dbReference>
<organism evidence="8 9">
    <name type="scientific">Enterococcus gallinarum</name>
    <dbReference type="NCBI Taxonomy" id="1353"/>
    <lineage>
        <taxon>Bacteria</taxon>
        <taxon>Bacillati</taxon>
        <taxon>Bacillota</taxon>
        <taxon>Bacilli</taxon>
        <taxon>Lactobacillales</taxon>
        <taxon>Enterococcaceae</taxon>
        <taxon>Enterococcus</taxon>
    </lineage>
</organism>
<keyword evidence="3" id="KW-1003">Cell membrane</keyword>
<accession>A0AAE4HPP0</accession>
<dbReference type="Gene3D" id="3.40.720.10">
    <property type="entry name" value="Alkaline Phosphatase, subunit A"/>
    <property type="match status" value="1"/>
</dbReference>
<dbReference type="AlphaFoldDB" id="A0AAE4HPP0"/>
<comment type="subcellular location">
    <subcellularLocation>
        <location evidence="1">Cell membrane</location>
        <topology evidence="1">Multi-pass membrane protein</topology>
    </subcellularLocation>
</comment>
<evidence type="ECO:0000313" key="8">
    <source>
        <dbReference type="EMBL" id="MDT2689485.1"/>
    </source>
</evidence>
<evidence type="ECO:0000256" key="6">
    <source>
        <dbReference type="ARBA" id="ARBA00023136"/>
    </source>
</evidence>
<gene>
    <name evidence="8" type="ORF">P7E30_04565</name>
</gene>
<dbReference type="InterPro" id="IPR050448">
    <property type="entry name" value="OpgB/LTA_synthase_biosynth"/>
</dbReference>
<evidence type="ECO:0000256" key="5">
    <source>
        <dbReference type="ARBA" id="ARBA00022989"/>
    </source>
</evidence>
<evidence type="ECO:0000256" key="4">
    <source>
        <dbReference type="ARBA" id="ARBA00022692"/>
    </source>
</evidence>
<dbReference type="PANTHER" id="PTHR47371:SF3">
    <property type="entry name" value="PHOSPHOGLYCEROL TRANSFERASE I"/>
    <property type="match status" value="1"/>
</dbReference>
<dbReference type="GO" id="GO:0005886">
    <property type="term" value="C:plasma membrane"/>
    <property type="evidence" value="ECO:0007669"/>
    <property type="project" value="UniProtKB-SubCell"/>
</dbReference>
<evidence type="ECO:0000313" key="9">
    <source>
        <dbReference type="Proteomes" id="UP001183682"/>
    </source>
</evidence>
<name>A0AAE4HPP0_ENTGA</name>
<keyword evidence="6" id="KW-0472">Membrane</keyword>
<comment type="caution">
    <text evidence="8">The sequence shown here is derived from an EMBL/GenBank/DDBJ whole genome shotgun (WGS) entry which is preliminary data.</text>
</comment>
<proteinExistence type="predicted"/>
<dbReference type="PANTHER" id="PTHR47371">
    <property type="entry name" value="LIPOTEICHOIC ACID SYNTHASE"/>
    <property type="match status" value="1"/>
</dbReference>
<keyword evidence="5" id="KW-1133">Transmembrane helix</keyword>
<keyword evidence="4" id="KW-0812">Transmembrane</keyword>
<evidence type="ECO:0000256" key="1">
    <source>
        <dbReference type="ARBA" id="ARBA00004651"/>
    </source>
</evidence>
<sequence>MGGIQEENLLPHLSELAQTENGINFSHQNNLGGAIQVPGVGFTVGGMVAQSAGVPLKVTGGYNENEYGNTTSFMPGLTSIGTILAEQGYNQAILMGSDASFGGRDKFYSQHGNYEIRDYNYAVEKEWIPDDYKVWWGFEDEKLFEFTKETINEMASSEQPFNVTLLTADTHFPDGLMTADTPVLFDKQYSNVIHYSDELISRFIEWVQQQPFYDNTTIVITGDHLSMDPNFFASVNESYERTVFNLFLNAPISTENRQKRAFSTLDFFPTTLASLGVTIEGDRLGLGTNLFSDKKTLMEQLGIDTFKNELSKNSSYYNQKIMQGSDLEIKN</sequence>
<evidence type="ECO:0000259" key="7">
    <source>
        <dbReference type="Pfam" id="PF00884"/>
    </source>
</evidence>
<comment type="pathway">
    <text evidence="2">Cell wall biogenesis; lipoteichoic acid biosynthesis.</text>
</comment>
<dbReference type="RefSeq" id="WP_311809737.1">
    <property type="nucleotide sequence ID" value="NZ_JARPZN010000002.1"/>
</dbReference>
<feature type="domain" description="Sulfatase N-terminal" evidence="7">
    <location>
        <begin position="58"/>
        <end position="276"/>
    </location>
</feature>
<reference evidence="8" key="1">
    <citation type="submission" date="2023-03" db="EMBL/GenBank/DDBJ databases">
        <authorList>
            <person name="Shen W."/>
            <person name="Cai J."/>
        </authorList>
    </citation>
    <scope>NUCLEOTIDE SEQUENCE</scope>
    <source>
        <strain evidence="8">K69-2</strain>
    </source>
</reference>
<dbReference type="Proteomes" id="UP001183682">
    <property type="component" value="Unassembled WGS sequence"/>
</dbReference>
<evidence type="ECO:0000256" key="3">
    <source>
        <dbReference type="ARBA" id="ARBA00022475"/>
    </source>
</evidence>
<dbReference type="SUPFAM" id="SSF53649">
    <property type="entry name" value="Alkaline phosphatase-like"/>
    <property type="match status" value="1"/>
</dbReference>
<dbReference type="Pfam" id="PF00884">
    <property type="entry name" value="Sulfatase"/>
    <property type="match status" value="1"/>
</dbReference>
<protein>
    <submittedName>
        <fullName evidence="8">LTA synthase family protein</fullName>
    </submittedName>
</protein>
<dbReference type="EMBL" id="JARPZN010000002">
    <property type="protein sequence ID" value="MDT2689485.1"/>
    <property type="molecule type" value="Genomic_DNA"/>
</dbReference>
<dbReference type="InterPro" id="IPR000917">
    <property type="entry name" value="Sulfatase_N"/>
</dbReference>
<evidence type="ECO:0000256" key="2">
    <source>
        <dbReference type="ARBA" id="ARBA00004936"/>
    </source>
</evidence>
<dbReference type="CDD" id="cd16015">
    <property type="entry name" value="LTA_synthase"/>
    <property type="match status" value="1"/>
</dbReference>